<dbReference type="Pfam" id="PF13715">
    <property type="entry name" value="CarbopepD_reg_2"/>
    <property type="match status" value="1"/>
</dbReference>
<keyword evidence="2" id="KW-1185">Reference proteome</keyword>
<evidence type="ECO:0000313" key="1">
    <source>
        <dbReference type="EMBL" id="SEA51222.1"/>
    </source>
</evidence>
<dbReference type="SUPFAM" id="SSF49464">
    <property type="entry name" value="Carboxypeptidase regulatory domain-like"/>
    <property type="match status" value="1"/>
</dbReference>
<dbReference type="AlphaFoldDB" id="A0A1H4BTR4"/>
<reference evidence="1 2" key="1">
    <citation type="submission" date="2016-10" db="EMBL/GenBank/DDBJ databases">
        <authorList>
            <person name="de Groot N.N."/>
        </authorList>
    </citation>
    <scope>NUCLEOTIDE SEQUENCE [LARGE SCALE GENOMIC DNA]</scope>
    <source>
        <strain evidence="1 2">Vu-144</strain>
    </source>
</reference>
<name>A0A1H4BTR4_9BACT</name>
<gene>
    <name evidence="1" type="ORF">SAMN05192529_12417</name>
</gene>
<dbReference type="EMBL" id="FNQY01000024">
    <property type="protein sequence ID" value="SEA51222.1"/>
    <property type="molecule type" value="Genomic_DNA"/>
</dbReference>
<dbReference type="Proteomes" id="UP000199041">
    <property type="component" value="Unassembled WGS sequence"/>
</dbReference>
<dbReference type="InterPro" id="IPR008969">
    <property type="entry name" value="CarboxyPept-like_regulatory"/>
</dbReference>
<dbReference type="OrthoDB" id="983143at2"/>
<dbReference type="InterPro" id="IPR043741">
    <property type="entry name" value="DUF5686"/>
</dbReference>
<proteinExistence type="predicted"/>
<dbReference type="Gene3D" id="2.60.40.1120">
    <property type="entry name" value="Carboxypeptidase-like, regulatory domain"/>
    <property type="match status" value="1"/>
</dbReference>
<organism evidence="1 2">
    <name type="scientific">Arachidicoccus rhizosphaerae</name>
    <dbReference type="NCBI Taxonomy" id="551991"/>
    <lineage>
        <taxon>Bacteria</taxon>
        <taxon>Pseudomonadati</taxon>
        <taxon>Bacteroidota</taxon>
        <taxon>Chitinophagia</taxon>
        <taxon>Chitinophagales</taxon>
        <taxon>Chitinophagaceae</taxon>
        <taxon>Arachidicoccus</taxon>
    </lineage>
</organism>
<accession>A0A1H4BTR4</accession>
<dbReference type="RefSeq" id="WP_091400426.1">
    <property type="nucleotide sequence ID" value="NZ_FNQY01000024.1"/>
</dbReference>
<sequence>MSFKINIERKLLLFIVLLVFGGAVLAQNPSGSIVIKGVVTDAAGGAPIANVSVFFSGSAGVLTDSTGHYSLFASRRFVKDNHLKFVYVGYKTGSVDVNFDVPEQNVDMQLEESGHALADVIVKNHREKYRNRDNPAVALIKQVIAHKDENRMNAYNTASYKQYEKMSVSVSNFSEKIKSKKALKKYQFLLNNVDTTKVKGQSLLPIYLEETSSDNYYRNHPKDEKKIITGARKVDFGEFIDTKGVTKYLGSLYAAIDIYDNNITLLSNQFLSPIAGSAPTFYKFYIRDTVERDGIKIVHLAFSPRNPQDMLFRGNLDITLDGHYAVQRARLFSPIGINVNFLRSMNISLDFVKADNGRYLLTKSDMMADFGISKKGMGLYGERVISFTDFKTDMPLADSVFNGGQIVEADSAAHRDQQFWAENRLDTLSTAESKTYMNIDSLKNMKSFKRTMDWITFLFAGYKQVGPAEIGPANTFYSFNPVEGFRLRLGGRTTTRLSDRLFFEGYGAYGFKDQKFKYFGSATYSLNNKSIYKFPQHYVRVSYQHDTKIPGQDLQFVQEDNFFLSFKRGNNDKWLYNDYFNINYKKEFENHFSYDFNVRYWKQQPAGTLDFNYATSQPGLLKSVDQVKTGEVGVTLRYAPGEVYYQTKLYRIPLINKYPIFQFRYTAGIKGLFGGEYNYNNLEANIFKRFYLSQLGFTDVTVDAGYISGKVPYPLLSLPRANQTYAYQLNSYNLMNFLEFASDHYVSLMADHYFNGFFFNKIPLIRRLKWREVIEGKALFGGLRDENNPMVNNDQMRFPYTNGMMSTFALQNEPYLEAGFGITNIFKILRVDYVRRFTYLEHSDIAKWGIRVRVKFDF</sequence>
<evidence type="ECO:0000313" key="2">
    <source>
        <dbReference type="Proteomes" id="UP000199041"/>
    </source>
</evidence>
<protein>
    <submittedName>
        <fullName evidence="1">CarboxypepD_reg-like domain-containing protein</fullName>
    </submittedName>
</protein>
<dbReference type="STRING" id="551991.SAMN05192529_12417"/>
<dbReference type="Pfam" id="PF18939">
    <property type="entry name" value="DUF5686"/>
    <property type="match status" value="1"/>
</dbReference>